<evidence type="ECO:0000256" key="4">
    <source>
        <dbReference type="ARBA" id="ARBA00011199"/>
    </source>
</evidence>
<comment type="catalytic activity">
    <reaction evidence="19 20">
        <text>a plastoquinone + NADH + (n+1) H(+)(in) = a plastoquinol + NAD(+) + n H(+)(out)</text>
        <dbReference type="Rhea" id="RHEA:42608"/>
        <dbReference type="Rhea" id="RHEA-COMP:9561"/>
        <dbReference type="Rhea" id="RHEA-COMP:9562"/>
        <dbReference type="ChEBI" id="CHEBI:15378"/>
        <dbReference type="ChEBI" id="CHEBI:17757"/>
        <dbReference type="ChEBI" id="CHEBI:57540"/>
        <dbReference type="ChEBI" id="CHEBI:57945"/>
        <dbReference type="ChEBI" id="CHEBI:62192"/>
    </reaction>
</comment>
<feature type="compositionally biased region" description="Polar residues" evidence="21">
    <location>
        <begin position="187"/>
        <end position="197"/>
    </location>
</feature>
<dbReference type="InterPro" id="IPR050290">
    <property type="entry name" value="NAD(P)H-Q_Oxidoreduct_6"/>
</dbReference>
<accession>A0A0B5ED72</accession>
<evidence type="ECO:0000256" key="5">
    <source>
        <dbReference type="ARBA" id="ARBA00018131"/>
    </source>
</evidence>
<keyword evidence="9 20" id="KW-0812">Transmembrane</keyword>
<dbReference type="EC" id="7.1.1.-" evidence="20"/>
<gene>
    <name evidence="22" type="primary">ndhG</name>
    <name evidence="22" type="ORF">PJ53_073</name>
</gene>
<comment type="subcellular location">
    <subcellularLocation>
        <location evidence="2">Plastid</location>
        <location evidence="2">Chloroplast thylakoid membrane</location>
        <topology evidence="2">Multi-pass membrane protein</topology>
    </subcellularLocation>
</comment>
<evidence type="ECO:0000313" key="23">
    <source>
        <dbReference type="EMBL" id="AXX76455.1"/>
    </source>
</evidence>
<evidence type="ECO:0000256" key="20">
    <source>
        <dbReference type="RuleBase" id="RU004431"/>
    </source>
</evidence>
<evidence type="ECO:0000256" key="18">
    <source>
        <dbReference type="ARBA" id="ARBA00047726"/>
    </source>
</evidence>
<sequence length="197" mass="20589">MNLPESIYESVLILIELGILLGSVGVVLSANIVYSASSSGLVFICISLPYLVPNADSVAAAQSPIYVGAINVSIVSAVTVIDEPVDSNSTISWNMGDTIALGACTGLSILSTTTIRDTKWSDINPIDPSRDVVGGVSKNNIQRIGYQLLTQFLVPFELLSILLLVASVGAITMARGEGITRPDEEPASSSGDDSPSF</sequence>
<dbReference type="Pfam" id="PF00499">
    <property type="entry name" value="Oxidored_q3"/>
    <property type="match status" value="1"/>
</dbReference>
<comment type="function">
    <text evidence="1 20">NDH shuttles electrons from NAD(P)H:plastoquinone, via FMN and iron-sulfur (Fe-S) centers, to quinones in the photosynthetic chain and possibly in a chloroplast respiratory chain. The immediate electron acceptor for the enzyme in this species is believed to be plastoquinone. Couples the redox reaction to proton translocation, and thus conserves the redox energy in a proton gradient.</text>
</comment>
<evidence type="ECO:0000256" key="17">
    <source>
        <dbReference type="ARBA" id="ARBA00023136"/>
    </source>
</evidence>
<feature type="transmembrane region" description="Helical" evidence="20">
    <location>
        <begin position="152"/>
        <end position="171"/>
    </location>
</feature>
<keyword evidence="10 20" id="KW-0874">Quinone</keyword>
<keyword evidence="14 20" id="KW-1133">Transmembrane helix</keyword>
<dbReference type="InterPro" id="IPR042106">
    <property type="entry name" value="Nuo/plastoQ_OxRdtase_6_NuoJ"/>
</dbReference>
<dbReference type="PANTHER" id="PTHR48479">
    <property type="entry name" value="NAD(P)H-QUINONE OXIDOREDUCTASE SUBUNIT 6, CHLOROPLASTIC"/>
    <property type="match status" value="1"/>
</dbReference>
<proteinExistence type="inferred from homology"/>
<evidence type="ECO:0000256" key="19">
    <source>
        <dbReference type="ARBA" id="ARBA00048026"/>
    </source>
</evidence>
<evidence type="ECO:0000256" key="13">
    <source>
        <dbReference type="ARBA" id="ARBA00022967"/>
    </source>
</evidence>
<reference evidence="22" key="1">
    <citation type="submission" date="2014-11" db="EMBL/GenBank/DDBJ databases">
        <title>An exploration of fern genomes.</title>
        <authorList>
            <person name="Marchant D.B."/>
            <person name="Der J.P."/>
            <person name="Sessa E.B."/>
            <person name="Wolf P.G."/>
        </authorList>
    </citation>
    <scope>NUCLEOTIDE SEQUENCE</scope>
</reference>
<feature type="transmembrane region" description="Helical" evidence="20">
    <location>
        <begin position="64"/>
        <end position="81"/>
    </location>
</feature>
<dbReference type="Gene3D" id="1.20.120.1200">
    <property type="entry name" value="NADH-ubiquinone/plastoquinone oxidoreductase chain 6, subunit NuoJ"/>
    <property type="match status" value="1"/>
</dbReference>
<dbReference type="InterPro" id="IPR001457">
    <property type="entry name" value="NADH_UbQ/plastoQ_OxRdtase_su6"/>
</dbReference>
<dbReference type="GO" id="GO:0009535">
    <property type="term" value="C:chloroplast thylakoid membrane"/>
    <property type="evidence" value="ECO:0007669"/>
    <property type="project" value="UniProtKB-SubCell"/>
</dbReference>
<comment type="catalytic activity">
    <reaction evidence="18 20">
        <text>a plastoquinone + NADPH + (n+1) H(+)(in) = a plastoquinol + NADP(+) + n H(+)(out)</text>
        <dbReference type="Rhea" id="RHEA:42612"/>
        <dbReference type="Rhea" id="RHEA-COMP:9561"/>
        <dbReference type="Rhea" id="RHEA-COMP:9562"/>
        <dbReference type="ChEBI" id="CHEBI:15378"/>
        <dbReference type="ChEBI" id="CHEBI:17757"/>
        <dbReference type="ChEBI" id="CHEBI:57783"/>
        <dbReference type="ChEBI" id="CHEBI:58349"/>
        <dbReference type="ChEBI" id="CHEBI:62192"/>
    </reaction>
</comment>
<keyword evidence="15 20" id="KW-0520">NAD</keyword>
<evidence type="ECO:0000256" key="8">
    <source>
        <dbReference type="ARBA" id="ARBA00022640"/>
    </source>
</evidence>
<keyword evidence="12 20" id="KW-0618">Plastoquinone</keyword>
<feature type="transmembrane region" description="Helical" evidence="20">
    <location>
        <begin position="32"/>
        <end position="52"/>
    </location>
</feature>
<dbReference type="GO" id="GO:0048038">
    <property type="term" value="F:quinone binding"/>
    <property type="evidence" value="ECO:0007669"/>
    <property type="project" value="UniProtKB-KW"/>
</dbReference>
<keyword evidence="16 20" id="KW-0793">Thylakoid</keyword>
<evidence type="ECO:0000256" key="14">
    <source>
        <dbReference type="ARBA" id="ARBA00022989"/>
    </source>
</evidence>
<dbReference type="GO" id="GO:0008137">
    <property type="term" value="F:NADH dehydrogenase (ubiquinone) activity"/>
    <property type="evidence" value="ECO:0007669"/>
    <property type="project" value="UniProtKB-UniRule"/>
</dbReference>
<feature type="region of interest" description="Disordered" evidence="21">
    <location>
        <begin position="177"/>
        <end position="197"/>
    </location>
</feature>
<dbReference type="EMBL" id="MH269299">
    <property type="protein sequence ID" value="AXX76455.1"/>
    <property type="molecule type" value="Genomic_DNA"/>
</dbReference>
<dbReference type="PANTHER" id="PTHR48479:SF1">
    <property type="entry name" value="NAD(P)H-QUINONE OXIDOREDUCTASE SUBUNIT 6, CHLOROPLASTIC"/>
    <property type="match status" value="1"/>
</dbReference>
<comment type="similarity">
    <text evidence="3 20">Belongs to the complex I subunit 6 family.</text>
</comment>
<evidence type="ECO:0000256" key="10">
    <source>
        <dbReference type="ARBA" id="ARBA00022719"/>
    </source>
</evidence>
<dbReference type="AlphaFoldDB" id="A0A0B5ED72"/>
<evidence type="ECO:0000256" key="21">
    <source>
        <dbReference type="SAM" id="MobiDB-lite"/>
    </source>
</evidence>
<evidence type="ECO:0000256" key="1">
    <source>
        <dbReference type="ARBA" id="ARBA00004059"/>
    </source>
</evidence>
<keyword evidence="6" id="KW-0813">Transport</keyword>
<evidence type="ECO:0000256" key="16">
    <source>
        <dbReference type="ARBA" id="ARBA00023078"/>
    </source>
</evidence>
<evidence type="ECO:0000256" key="7">
    <source>
        <dbReference type="ARBA" id="ARBA00022528"/>
    </source>
</evidence>
<evidence type="ECO:0000256" key="3">
    <source>
        <dbReference type="ARBA" id="ARBA00005698"/>
    </source>
</evidence>
<keyword evidence="8 20" id="KW-0934">Plastid</keyword>
<evidence type="ECO:0000256" key="11">
    <source>
        <dbReference type="ARBA" id="ARBA00022857"/>
    </source>
</evidence>
<reference evidence="23" key="2">
    <citation type="journal article" date="2018" name="Am. J. Bot.">
        <title>Order-level fern plastome phylogenomics: new insights from Hymenophyllales.</title>
        <authorList>
            <person name="Kuo L.Y."/>
            <person name="Qi X."/>
            <person name="Ma H."/>
            <person name="Li F.W."/>
        </authorList>
    </citation>
    <scope>NUCLEOTIDE SEQUENCE</scope>
</reference>
<evidence type="ECO:0000256" key="15">
    <source>
        <dbReference type="ARBA" id="ARBA00023027"/>
    </source>
</evidence>
<keyword evidence="17 20" id="KW-0472">Membrane</keyword>
<evidence type="ECO:0000256" key="12">
    <source>
        <dbReference type="ARBA" id="ARBA00022957"/>
    </source>
</evidence>
<dbReference type="EMBL" id="KP136829">
    <property type="protein sequence ID" value="AJE61529.1"/>
    <property type="molecule type" value="Genomic_DNA"/>
</dbReference>
<evidence type="ECO:0000313" key="22">
    <source>
        <dbReference type="EMBL" id="AJE61529.1"/>
    </source>
</evidence>
<comment type="subunit">
    <text evidence="4 20">NDH is composed of at least 16 different subunits, 5 of which are encoded in the nucleus.</text>
</comment>
<geneLocation type="chloroplast" evidence="22"/>
<keyword evidence="11 20" id="KW-0521">NADP</keyword>
<organism evidence="22">
    <name type="scientific">Dipteris conjugata</name>
    <dbReference type="NCBI Taxonomy" id="32108"/>
    <lineage>
        <taxon>Eukaryota</taxon>
        <taxon>Viridiplantae</taxon>
        <taxon>Streptophyta</taxon>
        <taxon>Embryophyta</taxon>
        <taxon>Tracheophyta</taxon>
        <taxon>Polypodiopsida</taxon>
        <taxon>Polypodiidae</taxon>
        <taxon>Gleicheniales</taxon>
        <taxon>Dipteridaceae</taxon>
        <taxon>Dipteris</taxon>
    </lineage>
</organism>
<name>A0A0B5ED72_9MONI</name>
<evidence type="ECO:0000256" key="6">
    <source>
        <dbReference type="ARBA" id="ARBA00022448"/>
    </source>
</evidence>
<protein>
    <recommendedName>
        <fullName evidence="5 20">NAD(P)H-quinone oxidoreductase subunit 6, chloroplastic</fullName>
        <ecNumber evidence="20">7.1.1.-</ecNumber>
    </recommendedName>
</protein>
<evidence type="ECO:0000256" key="9">
    <source>
        <dbReference type="ARBA" id="ARBA00022692"/>
    </source>
</evidence>
<keyword evidence="13" id="KW-1278">Translocase</keyword>
<feature type="transmembrane region" description="Helical" evidence="20">
    <location>
        <begin position="7"/>
        <end position="26"/>
    </location>
</feature>
<keyword evidence="7 20" id="KW-0150">Chloroplast</keyword>
<evidence type="ECO:0000256" key="2">
    <source>
        <dbReference type="ARBA" id="ARBA00004454"/>
    </source>
</evidence>